<name>A0A0E9UPG0_ANGAN</name>
<proteinExistence type="predicted"/>
<dbReference type="AlphaFoldDB" id="A0A0E9UPG0"/>
<sequence>MNITNFVRSQLKEHIRSDMLLEAQVTANGTVRRH</sequence>
<evidence type="ECO:0000313" key="1">
    <source>
        <dbReference type="EMBL" id="JAH67661.1"/>
    </source>
</evidence>
<organism evidence="1">
    <name type="scientific">Anguilla anguilla</name>
    <name type="common">European freshwater eel</name>
    <name type="synonym">Muraena anguilla</name>
    <dbReference type="NCBI Taxonomy" id="7936"/>
    <lineage>
        <taxon>Eukaryota</taxon>
        <taxon>Metazoa</taxon>
        <taxon>Chordata</taxon>
        <taxon>Craniata</taxon>
        <taxon>Vertebrata</taxon>
        <taxon>Euteleostomi</taxon>
        <taxon>Actinopterygii</taxon>
        <taxon>Neopterygii</taxon>
        <taxon>Teleostei</taxon>
        <taxon>Anguilliformes</taxon>
        <taxon>Anguillidae</taxon>
        <taxon>Anguilla</taxon>
    </lineage>
</organism>
<reference evidence="1" key="1">
    <citation type="submission" date="2014-11" db="EMBL/GenBank/DDBJ databases">
        <authorList>
            <person name="Amaro Gonzalez C."/>
        </authorList>
    </citation>
    <scope>NUCLEOTIDE SEQUENCE</scope>
</reference>
<reference evidence="1" key="2">
    <citation type="journal article" date="2015" name="Fish Shellfish Immunol.">
        <title>Early steps in the European eel (Anguilla anguilla)-Vibrio vulnificus interaction in the gills: Role of the RtxA13 toxin.</title>
        <authorList>
            <person name="Callol A."/>
            <person name="Pajuelo D."/>
            <person name="Ebbesson L."/>
            <person name="Teles M."/>
            <person name="MacKenzie S."/>
            <person name="Amaro C."/>
        </authorList>
    </citation>
    <scope>NUCLEOTIDE SEQUENCE</scope>
</reference>
<dbReference type="EMBL" id="GBXM01040916">
    <property type="protein sequence ID" value="JAH67661.1"/>
    <property type="molecule type" value="Transcribed_RNA"/>
</dbReference>
<protein>
    <submittedName>
        <fullName evidence="1">Uncharacterized protein</fullName>
    </submittedName>
</protein>
<accession>A0A0E9UPG0</accession>